<dbReference type="EMBL" id="CAJNJA010039033">
    <property type="protein sequence ID" value="CAE7752916.1"/>
    <property type="molecule type" value="Genomic_DNA"/>
</dbReference>
<comment type="caution">
    <text evidence="2">The sequence shown here is derived from an EMBL/GenBank/DDBJ whole genome shotgun (WGS) entry which is preliminary data.</text>
</comment>
<reference evidence="2" key="1">
    <citation type="submission" date="2021-02" db="EMBL/GenBank/DDBJ databases">
        <authorList>
            <person name="Dougan E. K."/>
            <person name="Rhodes N."/>
            <person name="Thang M."/>
            <person name="Chan C."/>
        </authorList>
    </citation>
    <scope>NUCLEOTIDE SEQUENCE</scope>
</reference>
<dbReference type="Proteomes" id="UP000601435">
    <property type="component" value="Unassembled WGS sequence"/>
</dbReference>
<feature type="coiled-coil region" evidence="1">
    <location>
        <begin position="216"/>
        <end position="289"/>
    </location>
</feature>
<dbReference type="AlphaFoldDB" id="A0A812Y1Z3"/>
<sequence length="525" mass="60666">MATAGAYYGSYSEPLRQSTDEVQRYVYRALRPDEDVIAGLRAWDPAADRTMEQALAEGGVANQYLHTTLSPNVALYYAEHTTQKSKQQIVEIDLEGFSGEVIDVSDPYGCSRHGIKHHKAYHFAVKHKVVMLRGYVQPSRLGKVLNTAPYRLNVRGYPSFEDSEKAVPPFVLQEVKSYWRYDPAWARCRKLRMQEAPDQAWKDDDAVHGGVLKRESERLAEQIAKLEVQKKLIDAQSWQIQERTEKEARRKEEERLQKLEQERAEQQRLEERKRKREEEERRQEKYLAEERRGPRIWACCTEQDHLLQYFDRAALQVALGRSGYITLWDRAKGHSWSGIPNLLYNKINSRGYHQSHATLVALSPDSDNYYVQFSDGTASWVGPDSFTNAIQNSGRLSVVAFGPSGSWFVEWPSGAWQHEGLPRSLSNMLNSNRHRSVAILSISGKRDEDDFSDIDEYYELIHGRQDSRDSEPAWFIRWEDGKHPAWKLMNQPADLSETVDEVQQRGAVRSIEFGKHGEWVLRYSD</sequence>
<keyword evidence="3" id="KW-1185">Reference proteome</keyword>
<name>A0A812Y1Z3_9DINO</name>
<evidence type="ECO:0000313" key="2">
    <source>
        <dbReference type="EMBL" id="CAE7752916.1"/>
    </source>
</evidence>
<evidence type="ECO:0000256" key="1">
    <source>
        <dbReference type="SAM" id="Coils"/>
    </source>
</evidence>
<dbReference type="OrthoDB" id="433844at2759"/>
<evidence type="ECO:0000313" key="3">
    <source>
        <dbReference type="Proteomes" id="UP000601435"/>
    </source>
</evidence>
<protein>
    <submittedName>
        <fullName evidence="2">Uncharacterized protein</fullName>
    </submittedName>
</protein>
<gene>
    <name evidence="2" type="ORF">SNEC2469_LOCUS21850</name>
</gene>
<keyword evidence="1" id="KW-0175">Coiled coil</keyword>
<accession>A0A812Y1Z3</accession>
<proteinExistence type="predicted"/>
<organism evidence="2 3">
    <name type="scientific">Symbiodinium necroappetens</name>
    <dbReference type="NCBI Taxonomy" id="1628268"/>
    <lineage>
        <taxon>Eukaryota</taxon>
        <taxon>Sar</taxon>
        <taxon>Alveolata</taxon>
        <taxon>Dinophyceae</taxon>
        <taxon>Suessiales</taxon>
        <taxon>Symbiodiniaceae</taxon>
        <taxon>Symbiodinium</taxon>
    </lineage>
</organism>